<evidence type="ECO:0000313" key="3">
    <source>
        <dbReference type="Proteomes" id="UP000005237"/>
    </source>
</evidence>
<evidence type="ECO:0000256" key="1">
    <source>
        <dbReference type="SAM" id="MobiDB-lite"/>
    </source>
</evidence>
<dbReference type="AlphaFoldDB" id="A0A8R1EPP0"/>
<protein>
    <submittedName>
        <fullName evidence="2">Uncharacterized protein</fullName>
    </submittedName>
</protein>
<keyword evidence="3" id="KW-1185">Reference proteome</keyword>
<reference evidence="2" key="2">
    <citation type="submission" date="2022-06" db="UniProtKB">
        <authorList>
            <consortium name="EnsemblMetazoa"/>
        </authorList>
    </citation>
    <scope>IDENTIFICATION</scope>
    <source>
        <strain evidence="2">DF5081</strain>
    </source>
</reference>
<feature type="region of interest" description="Disordered" evidence="1">
    <location>
        <begin position="43"/>
        <end position="98"/>
    </location>
</feature>
<organism evidence="2 3">
    <name type="scientific">Caenorhabditis japonica</name>
    <dbReference type="NCBI Taxonomy" id="281687"/>
    <lineage>
        <taxon>Eukaryota</taxon>
        <taxon>Metazoa</taxon>
        <taxon>Ecdysozoa</taxon>
        <taxon>Nematoda</taxon>
        <taxon>Chromadorea</taxon>
        <taxon>Rhabditida</taxon>
        <taxon>Rhabditina</taxon>
        <taxon>Rhabditomorpha</taxon>
        <taxon>Rhabditoidea</taxon>
        <taxon>Rhabditidae</taxon>
        <taxon>Peloderinae</taxon>
        <taxon>Caenorhabditis</taxon>
    </lineage>
</organism>
<sequence>IPVKREPKTTTTVTETTSGEGWVQNVHQDLQQPHLSTVSVKRLDIEEGHHENNYQSQQQVPQQLTKYSKIEEEEENTRKTQNESKIPVKREPKKTTSGEGWIQNAHIDATRGSTVTVKRLGIDEEDRRNVVRSARPISTEIRRQTDEESSIRHRDSFIQASDVEGFWTDGAYTDSAPTPPPQPIHRMTAEDNMQRIGLSRTTTEPEFIKAFEREYTVEEGGRIAIECILVGNPKPAARFFFNNKQVTEK</sequence>
<feature type="compositionally biased region" description="Basic and acidic residues" evidence="1">
    <location>
        <begin position="76"/>
        <end position="96"/>
    </location>
</feature>
<evidence type="ECO:0000313" key="2">
    <source>
        <dbReference type="EnsemblMetazoa" id="CJA39975.1"/>
    </source>
</evidence>
<accession>A0A8R1EPP0</accession>
<feature type="compositionally biased region" description="Basic and acidic residues" evidence="1">
    <location>
        <begin position="43"/>
        <end position="52"/>
    </location>
</feature>
<dbReference type="EnsemblMetazoa" id="CJA39975.1">
    <property type="protein sequence ID" value="CJA39975.1"/>
    <property type="gene ID" value="WBGene00215823"/>
</dbReference>
<dbReference type="Proteomes" id="UP000005237">
    <property type="component" value="Unassembled WGS sequence"/>
</dbReference>
<reference evidence="3" key="1">
    <citation type="submission" date="2010-08" db="EMBL/GenBank/DDBJ databases">
        <authorList>
            <consortium name="Caenorhabditis japonica Sequencing Consortium"/>
            <person name="Wilson R.K."/>
        </authorList>
    </citation>
    <scope>NUCLEOTIDE SEQUENCE [LARGE SCALE GENOMIC DNA]</scope>
    <source>
        <strain evidence="3">DF5081</strain>
    </source>
</reference>
<name>A0A8R1EPP0_CAEJA</name>
<proteinExistence type="predicted"/>